<dbReference type="STRING" id="1770053.SAMN05216551_1225"/>
<dbReference type="RefSeq" id="WP_170845279.1">
    <property type="nucleotide sequence ID" value="NZ_FNLO01000022.1"/>
</dbReference>
<evidence type="ECO:0000313" key="1">
    <source>
        <dbReference type="EMBL" id="SDV51681.1"/>
    </source>
</evidence>
<dbReference type="Pfam" id="PF08809">
    <property type="entry name" value="DUF1799"/>
    <property type="match status" value="1"/>
</dbReference>
<proteinExistence type="predicted"/>
<dbReference type="InterPro" id="IPR014915">
    <property type="entry name" value="Phage_TLS_TfmB"/>
</dbReference>
<dbReference type="AlphaFoldDB" id="A0A1H2PY94"/>
<name>A0A1H2PY94_9BURK</name>
<gene>
    <name evidence="1" type="ORF">SAMN05216551_1225</name>
</gene>
<dbReference type="EMBL" id="FNLO01000022">
    <property type="protein sequence ID" value="SDV51681.1"/>
    <property type="molecule type" value="Genomic_DNA"/>
</dbReference>
<evidence type="ECO:0008006" key="3">
    <source>
        <dbReference type="Google" id="ProtNLM"/>
    </source>
</evidence>
<reference evidence="2" key="1">
    <citation type="submission" date="2016-09" db="EMBL/GenBank/DDBJ databases">
        <authorList>
            <person name="Varghese N."/>
            <person name="Submissions S."/>
        </authorList>
    </citation>
    <scope>NUCLEOTIDE SEQUENCE [LARGE SCALE GENOMIC DNA]</scope>
    <source>
        <strain evidence="2">JS23</strain>
    </source>
</reference>
<keyword evidence="2" id="KW-1185">Reference proteome</keyword>
<accession>A0A1H2PY94</accession>
<evidence type="ECO:0000313" key="2">
    <source>
        <dbReference type="Proteomes" id="UP000243719"/>
    </source>
</evidence>
<protein>
    <recommendedName>
        <fullName evidence="3">DUF1799 domain-containing protein</fullName>
    </recommendedName>
</protein>
<organism evidence="1 2">
    <name type="scientific">Chitinasiproducens palmae</name>
    <dbReference type="NCBI Taxonomy" id="1770053"/>
    <lineage>
        <taxon>Bacteria</taxon>
        <taxon>Pseudomonadati</taxon>
        <taxon>Pseudomonadota</taxon>
        <taxon>Betaproteobacteria</taxon>
        <taxon>Burkholderiales</taxon>
        <taxon>Burkholderiaceae</taxon>
        <taxon>Chitinasiproducens</taxon>
    </lineage>
</organism>
<dbReference type="Proteomes" id="UP000243719">
    <property type="component" value="Unassembled WGS sequence"/>
</dbReference>
<sequence length="106" mass="11848">MDRSVAKALEAFGAHEAAQFARNRPADPGAQLFADQVEAYCCFLSAMSQWRTVSFGMGGFAYQGIDYPSLEAVFRLRRVPPEDVPDLFEQIQVMEGAAVEYLNDRH</sequence>